<reference evidence="3 5" key="3">
    <citation type="submission" date="2019-07" db="EMBL/GenBank/DDBJ databases">
        <authorList>
            <person name="Jastrzebski P J."/>
            <person name="Paukszto L."/>
            <person name="Jastrzebski P J."/>
        </authorList>
    </citation>
    <scope>NUCLEOTIDE SEQUENCE [LARGE SCALE GENOMIC DNA]</scope>
    <source>
        <strain evidence="3 5">WMS-il1</strain>
    </source>
</reference>
<keyword evidence="5" id="KW-1185">Reference proteome</keyword>
<feature type="transmembrane region" description="Helical" evidence="1">
    <location>
        <begin position="25"/>
        <end position="51"/>
    </location>
</feature>
<evidence type="ECO:0000313" key="6">
    <source>
        <dbReference type="WBParaSite" id="HDID_0000833301-mRNA-1"/>
    </source>
</evidence>
<keyword evidence="1" id="KW-1133">Transmembrane helix</keyword>
<reference evidence="6" key="1">
    <citation type="submission" date="2017-02" db="UniProtKB">
        <authorList>
            <consortium name="WormBaseParasite"/>
        </authorList>
    </citation>
    <scope>IDENTIFICATION</scope>
</reference>
<organism evidence="6">
    <name type="scientific">Hymenolepis diminuta</name>
    <name type="common">Rat tapeworm</name>
    <dbReference type="NCBI Taxonomy" id="6216"/>
    <lineage>
        <taxon>Eukaryota</taxon>
        <taxon>Metazoa</taxon>
        <taxon>Spiralia</taxon>
        <taxon>Lophotrochozoa</taxon>
        <taxon>Platyhelminthes</taxon>
        <taxon>Cestoda</taxon>
        <taxon>Eucestoda</taxon>
        <taxon>Cyclophyllidea</taxon>
        <taxon>Hymenolepididae</taxon>
        <taxon>Hymenolepis</taxon>
    </lineage>
</organism>
<dbReference type="EMBL" id="UYSG01011063">
    <property type="protein sequence ID" value="VDL60649.1"/>
    <property type="molecule type" value="Genomic_DNA"/>
</dbReference>
<evidence type="ECO:0000313" key="3">
    <source>
        <dbReference type="EMBL" id="VUZ49283.1"/>
    </source>
</evidence>
<evidence type="ECO:0000256" key="1">
    <source>
        <dbReference type="SAM" id="Phobius"/>
    </source>
</evidence>
<accession>A0A0R3SSN9</accession>
<reference evidence="2 4" key="2">
    <citation type="submission" date="2018-11" db="EMBL/GenBank/DDBJ databases">
        <authorList>
            <consortium name="Pathogen Informatics"/>
        </authorList>
    </citation>
    <scope>NUCLEOTIDE SEQUENCE [LARGE SCALE GENOMIC DNA]</scope>
</reference>
<keyword evidence="1" id="KW-0812">Transmembrane</keyword>
<proteinExistence type="predicted"/>
<evidence type="ECO:0000313" key="2">
    <source>
        <dbReference type="EMBL" id="VDL60649.1"/>
    </source>
</evidence>
<name>A0A0R3SSN9_HYMDI</name>
<dbReference type="EMBL" id="CABIJS010000333">
    <property type="protein sequence ID" value="VUZ49283.1"/>
    <property type="molecule type" value="Genomic_DNA"/>
</dbReference>
<gene>
    <name evidence="2" type="ORF">HDID_LOCUS8331</name>
    <name evidence="3" type="ORF">WMSIL1_LOCUS8879</name>
</gene>
<keyword evidence="1" id="KW-0472">Membrane</keyword>
<sequence>MEADISANTSYLIRRSDYDSNATSFFVLICLTIILLSLLICIVCVLTYFVYKLRQQTARLMSPLSDEGDMIFAFSNKHAELMEYRSNRPASSGSLADPWNTRSEQCDCQMIHKEVLNRQYNPGVHFHTYPKVNMPGMGNKWTQRVFSQPGTLHFRQSQLSLMQEEGNTLRKVPKNRMVERLLMEANHQDCVNSTRPI</sequence>
<dbReference type="WBParaSite" id="HDID_0000833301-mRNA-1">
    <property type="protein sequence ID" value="HDID_0000833301-mRNA-1"/>
    <property type="gene ID" value="HDID_0000833301"/>
</dbReference>
<protein>
    <submittedName>
        <fullName evidence="6">Neural_ProG_Cyt domain-containing protein</fullName>
    </submittedName>
</protein>
<evidence type="ECO:0000313" key="5">
    <source>
        <dbReference type="Proteomes" id="UP000321570"/>
    </source>
</evidence>
<dbReference type="Proteomes" id="UP000274504">
    <property type="component" value="Unassembled WGS sequence"/>
</dbReference>
<dbReference type="OrthoDB" id="6263284at2759"/>
<dbReference type="Proteomes" id="UP000321570">
    <property type="component" value="Unassembled WGS sequence"/>
</dbReference>
<evidence type="ECO:0000313" key="4">
    <source>
        <dbReference type="Proteomes" id="UP000274504"/>
    </source>
</evidence>
<dbReference type="AlphaFoldDB" id="A0A0R3SSN9"/>